<feature type="region of interest" description="Disordered" evidence="1">
    <location>
        <begin position="163"/>
        <end position="227"/>
    </location>
</feature>
<keyword evidence="3" id="KW-1185">Reference proteome</keyword>
<evidence type="ECO:0000313" key="3">
    <source>
        <dbReference type="Proteomes" id="UP000030641"/>
    </source>
</evidence>
<feature type="region of interest" description="Disordered" evidence="1">
    <location>
        <begin position="244"/>
        <end position="305"/>
    </location>
</feature>
<gene>
    <name evidence="2" type="ORF">AUEXF2481DRAFT_92214</name>
</gene>
<feature type="compositionally biased region" description="Basic and acidic residues" evidence="1">
    <location>
        <begin position="272"/>
        <end position="291"/>
    </location>
</feature>
<dbReference type="STRING" id="1043005.A0A074Y0Q1"/>
<dbReference type="OMA" id="AKFTMRE"/>
<proteinExistence type="predicted"/>
<accession>A0A074Y0Q1</accession>
<dbReference type="AlphaFoldDB" id="A0A074Y0Q1"/>
<feature type="compositionally biased region" description="Basic residues" evidence="1">
    <location>
        <begin position="244"/>
        <end position="271"/>
    </location>
</feature>
<feature type="region of interest" description="Disordered" evidence="1">
    <location>
        <begin position="22"/>
        <end position="141"/>
    </location>
</feature>
<dbReference type="EMBL" id="KL584779">
    <property type="protein sequence ID" value="KEQ91378.1"/>
    <property type="molecule type" value="Genomic_DNA"/>
</dbReference>
<dbReference type="Proteomes" id="UP000030641">
    <property type="component" value="Unassembled WGS sequence"/>
</dbReference>
<dbReference type="GeneID" id="25372260"/>
<name>A0A074Y0Q1_AURSE</name>
<dbReference type="OrthoDB" id="5427780at2759"/>
<feature type="compositionally biased region" description="Basic and acidic residues" evidence="1">
    <location>
        <begin position="104"/>
        <end position="133"/>
    </location>
</feature>
<organism evidence="2 3">
    <name type="scientific">Aureobasidium subglaciale (strain EXF-2481)</name>
    <name type="common">Aureobasidium pullulans var. subglaciale</name>
    <dbReference type="NCBI Taxonomy" id="1043005"/>
    <lineage>
        <taxon>Eukaryota</taxon>
        <taxon>Fungi</taxon>
        <taxon>Dikarya</taxon>
        <taxon>Ascomycota</taxon>
        <taxon>Pezizomycotina</taxon>
        <taxon>Dothideomycetes</taxon>
        <taxon>Dothideomycetidae</taxon>
        <taxon>Dothideales</taxon>
        <taxon>Saccotheciaceae</taxon>
        <taxon>Aureobasidium</taxon>
    </lineage>
</organism>
<dbReference type="HOGENOM" id="CLU_733577_0_0_1"/>
<sequence>MARSSDPTLPISLFDIFLGSGRTIRRNSGPPGLPLLQTNFPGRLELVQRRSKPTSLKKSRDDSKPASAKGSNKENKLSSKKKEFKASSKKDDGKPDAKPSTPKEGSKVKAADDKKAAEAPKVSADKPQDHPEDPIFTAEEDAKILAMAAEGKKMPEIAKAIDKTKKQTGRRLGKLKTDGENAQKAALDKKAAAVDKKSNKPAEKQVTKVDNKDNETTDRKSNRLEMIFKGEVPATGVLLAGKLQHSHAHRHSVHHHIHEPEPHHHHHHAHRSHEPKATKSSRHDSAQESRSRPRKPSRQATVSVVGSTRTAYTIKTMPSLAEDDMFSFGELQALSVLISKDMEGMWQRVAAAFFGMTGRRVAAEDIREKFSGLEEEG</sequence>
<evidence type="ECO:0000256" key="1">
    <source>
        <dbReference type="SAM" id="MobiDB-lite"/>
    </source>
</evidence>
<evidence type="ECO:0000313" key="2">
    <source>
        <dbReference type="EMBL" id="KEQ91378.1"/>
    </source>
</evidence>
<dbReference type="RefSeq" id="XP_013339884.1">
    <property type="nucleotide sequence ID" value="XM_013484430.1"/>
</dbReference>
<evidence type="ECO:0008006" key="4">
    <source>
        <dbReference type="Google" id="ProtNLM"/>
    </source>
</evidence>
<dbReference type="InParanoid" id="A0A074Y0Q1"/>
<protein>
    <recommendedName>
        <fullName evidence="4">Myb-like domain-containing protein</fullName>
    </recommendedName>
</protein>
<feature type="compositionally biased region" description="Basic and acidic residues" evidence="1">
    <location>
        <begin position="71"/>
        <end position="97"/>
    </location>
</feature>
<feature type="compositionally biased region" description="Basic and acidic residues" evidence="1">
    <location>
        <begin position="175"/>
        <end position="227"/>
    </location>
</feature>
<reference evidence="2 3" key="1">
    <citation type="journal article" date="2014" name="BMC Genomics">
        <title>Genome sequencing of four Aureobasidium pullulans varieties: biotechnological potential, stress tolerance, and description of new species.</title>
        <authorList>
            <person name="Gostin Ar C."/>
            <person name="Ohm R.A."/>
            <person name="Kogej T."/>
            <person name="Sonjak S."/>
            <person name="Turk M."/>
            <person name="Zajc J."/>
            <person name="Zalar P."/>
            <person name="Grube M."/>
            <person name="Sun H."/>
            <person name="Han J."/>
            <person name="Sharma A."/>
            <person name="Chiniquy J."/>
            <person name="Ngan C.Y."/>
            <person name="Lipzen A."/>
            <person name="Barry K."/>
            <person name="Grigoriev I.V."/>
            <person name="Gunde-Cimerman N."/>
        </authorList>
    </citation>
    <scope>NUCLEOTIDE SEQUENCE [LARGE SCALE GENOMIC DNA]</scope>
    <source>
        <strain evidence="2 3">EXF-2481</strain>
    </source>
</reference>